<reference evidence="1" key="1">
    <citation type="submission" date="2023-03" db="EMBL/GenBank/DDBJ databases">
        <title>Massive genome expansion in bonnet fungi (Mycena s.s.) driven by repeated elements and novel gene families across ecological guilds.</title>
        <authorList>
            <consortium name="Lawrence Berkeley National Laboratory"/>
            <person name="Harder C.B."/>
            <person name="Miyauchi S."/>
            <person name="Viragh M."/>
            <person name="Kuo A."/>
            <person name="Thoen E."/>
            <person name="Andreopoulos B."/>
            <person name="Lu D."/>
            <person name="Skrede I."/>
            <person name="Drula E."/>
            <person name="Henrissat B."/>
            <person name="Morin E."/>
            <person name="Kohler A."/>
            <person name="Barry K."/>
            <person name="LaButti K."/>
            <person name="Morin E."/>
            <person name="Salamov A."/>
            <person name="Lipzen A."/>
            <person name="Mereny Z."/>
            <person name="Hegedus B."/>
            <person name="Baldrian P."/>
            <person name="Stursova M."/>
            <person name="Weitz H."/>
            <person name="Taylor A."/>
            <person name="Grigoriev I.V."/>
            <person name="Nagy L.G."/>
            <person name="Martin F."/>
            <person name="Kauserud H."/>
        </authorList>
    </citation>
    <scope>NUCLEOTIDE SEQUENCE</scope>
    <source>
        <strain evidence="1">CBHHK182m</strain>
    </source>
</reference>
<name>A0AAD7H3V2_9AGAR</name>
<dbReference type="Proteomes" id="UP001215598">
    <property type="component" value="Unassembled WGS sequence"/>
</dbReference>
<dbReference type="InterPro" id="IPR041078">
    <property type="entry name" value="Plavaka"/>
</dbReference>
<evidence type="ECO:0000313" key="1">
    <source>
        <dbReference type="EMBL" id="KAJ7711310.1"/>
    </source>
</evidence>
<accession>A0AAD7H3V2</accession>
<proteinExistence type="predicted"/>
<protein>
    <submittedName>
        <fullName evidence="1">Uncharacterized protein</fullName>
    </submittedName>
</protein>
<organism evidence="1 2">
    <name type="scientific">Mycena metata</name>
    <dbReference type="NCBI Taxonomy" id="1033252"/>
    <lineage>
        <taxon>Eukaryota</taxon>
        <taxon>Fungi</taxon>
        <taxon>Dikarya</taxon>
        <taxon>Basidiomycota</taxon>
        <taxon>Agaricomycotina</taxon>
        <taxon>Agaricomycetes</taxon>
        <taxon>Agaricomycetidae</taxon>
        <taxon>Agaricales</taxon>
        <taxon>Marasmiineae</taxon>
        <taxon>Mycenaceae</taxon>
        <taxon>Mycena</taxon>
    </lineage>
</organism>
<keyword evidence="2" id="KW-1185">Reference proteome</keyword>
<evidence type="ECO:0000313" key="2">
    <source>
        <dbReference type="Proteomes" id="UP001215598"/>
    </source>
</evidence>
<gene>
    <name evidence="1" type="ORF">B0H16DRAFT_1745258</name>
</gene>
<comment type="caution">
    <text evidence="1">The sequence shown here is derived from an EMBL/GenBank/DDBJ whole genome shotgun (WGS) entry which is preliminary data.</text>
</comment>
<dbReference type="EMBL" id="JARKIB010000399">
    <property type="protein sequence ID" value="KAJ7711310.1"/>
    <property type="molecule type" value="Genomic_DNA"/>
</dbReference>
<sequence length="143" mass="15791">MSPDWAWKQATLIPTGAPSSRSLPGAIKPLSPLPVYVSPGVLTGTACRAHGNGVLPVAFLVIPKTSKKHRKKPASQKFVCQMYHASLARIFEPLKQHMTTPDIVRCPDGHFCRVIYDLGPYIADYPEQVWLAGIVQNWCPRSD</sequence>
<dbReference type="AlphaFoldDB" id="A0AAD7H3V2"/>
<dbReference type="Pfam" id="PF18759">
    <property type="entry name" value="Plavaka"/>
    <property type="match status" value="1"/>
</dbReference>